<keyword evidence="1" id="KW-1133">Transmembrane helix</keyword>
<dbReference type="Proteomes" id="UP000031670">
    <property type="component" value="Unassembled WGS sequence"/>
</dbReference>
<reference evidence="2 3" key="1">
    <citation type="submission" date="2015-01" db="EMBL/GenBank/DDBJ databases">
        <title>Vibrio sp. C5 JCM 19232 whole genome shotgun sequence.</title>
        <authorList>
            <person name="Sawabe T."/>
            <person name="Meirelles P."/>
            <person name="Feng G."/>
            <person name="Sayaka M."/>
            <person name="Hattori M."/>
            <person name="Ohkuma M."/>
        </authorList>
    </citation>
    <scope>NUCLEOTIDE SEQUENCE [LARGE SCALE GENOMIC DNA]</scope>
    <source>
        <strain evidence="2 3">JCM19232</strain>
    </source>
</reference>
<evidence type="ECO:0000313" key="3">
    <source>
        <dbReference type="Proteomes" id="UP000031670"/>
    </source>
</evidence>
<sequence>MVEGKPDQEWSIEDAELCQSIASLILPTLDDKRINDRSWYKKGWDGLTTQLGRLFGPRYLGRKLILIGLLVLGYLLATTMGEYKLSANATIESGVQRAIVAPFDGYINQALVRAGDKVTQGEDLVLMDDRDLRLERLKWLSEESKLVRQRLEAWQ</sequence>
<feature type="transmembrane region" description="Helical" evidence="1">
    <location>
        <begin position="59"/>
        <end position="77"/>
    </location>
</feature>
<accession>A0A0B8P7A2</accession>
<organism evidence="2 3">
    <name type="scientific">Vibrio ishigakensis</name>
    <dbReference type="NCBI Taxonomy" id="1481914"/>
    <lineage>
        <taxon>Bacteria</taxon>
        <taxon>Pseudomonadati</taxon>
        <taxon>Pseudomonadota</taxon>
        <taxon>Gammaproteobacteria</taxon>
        <taxon>Vibrionales</taxon>
        <taxon>Vibrionaceae</taxon>
        <taxon>Vibrio</taxon>
    </lineage>
</organism>
<evidence type="ECO:0000256" key="1">
    <source>
        <dbReference type="SAM" id="Phobius"/>
    </source>
</evidence>
<keyword evidence="1" id="KW-0812">Transmembrane</keyword>
<reference evidence="2 3" key="2">
    <citation type="submission" date="2015-01" db="EMBL/GenBank/DDBJ databases">
        <authorList>
            <consortium name="NBRP consortium"/>
            <person name="Sawabe T."/>
            <person name="Meirelles P."/>
            <person name="Feng G."/>
            <person name="Sayaka M."/>
            <person name="Hattori M."/>
            <person name="Ohkuma M."/>
        </authorList>
    </citation>
    <scope>NUCLEOTIDE SEQUENCE [LARGE SCALE GENOMIC DNA]</scope>
    <source>
        <strain evidence="2 3">JCM19232</strain>
    </source>
</reference>
<protein>
    <submittedName>
        <fullName evidence="2">Membrane fusion protein</fullName>
    </submittedName>
</protein>
<name>A0A0B8P7A2_9VIBR</name>
<dbReference type="AlphaFoldDB" id="A0A0B8P7A2"/>
<keyword evidence="1" id="KW-0472">Membrane</keyword>
<dbReference type="EMBL" id="BBSA01000005">
    <property type="protein sequence ID" value="GAM62161.1"/>
    <property type="molecule type" value="Genomic_DNA"/>
</dbReference>
<proteinExistence type="predicted"/>
<gene>
    <name evidence="2" type="ORF">JCM19232_5125</name>
</gene>
<comment type="caution">
    <text evidence="2">The sequence shown here is derived from an EMBL/GenBank/DDBJ whole genome shotgun (WGS) entry which is preliminary data.</text>
</comment>
<evidence type="ECO:0000313" key="2">
    <source>
        <dbReference type="EMBL" id="GAM62161.1"/>
    </source>
</evidence>